<feature type="transmembrane region" description="Helical" evidence="2">
    <location>
        <begin position="32"/>
        <end position="54"/>
    </location>
</feature>
<dbReference type="SUPFAM" id="SSF69318">
    <property type="entry name" value="Integrin alpha N-terminal domain"/>
    <property type="match status" value="1"/>
</dbReference>
<comment type="caution">
    <text evidence="3">The sequence shown here is derived from an EMBL/GenBank/DDBJ whole genome shotgun (WGS) entry which is preliminary data.</text>
</comment>
<keyword evidence="4" id="KW-1185">Reference proteome</keyword>
<dbReference type="InterPro" id="IPR028994">
    <property type="entry name" value="Integrin_alpha_N"/>
</dbReference>
<dbReference type="PANTHER" id="PTHR44103">
    <property type="entry name" value="PROPROTEIN CONVERTASE P"/>
    <property type="match status" value="1"/>
</dbReference>
<keyword evidence="2" id="KW-0812">Transmembrane</keyword>
<dbReference type="Gene3D" id="2.130.10.130">
    <property type="entry name" value="Integrin alpha, N-terminal"/>
    <property type="match status" value="2"/>
</dbReference>
<keyword evidence="2" id="KW-1133">Transmembrane helix</keyword>
<evidence type="ECO:0000256" key="1">
    <source>
        <dbReference type="ARBA" id="ARBA00022729"/>
    </source>
</evidence>
<dbReference type="EMBL" id="SIRE01000022">
    <property type="protein sequence ID" value="TBL73081.1"/>
    <property type="molecule type" value="Genomic_DNA"/>
</dbReference>
<dbReference type="SUPFAM" id="SSF52317">
    <property type="entry name" value="Class I glutamine amidotransferase-like"/>
    <property type="match status" value="1"/>
</dbReference>
<dbReference type="InterPro" id="IPR013517">
    <property type="entry name" value="FG-GAP"/>
</dbReference>
<dbReference type="AlphaFoldDB" id="A0A4Q9DJK2"/>
<evidence type="ECO:0000313" key="3">
    <source>
        <dbReference type="EMBL" id="TBL73081.1"/>
    </source>
</evidence>
<dbReference type="PANTHER" id="PTHR44103:SF1">
    <property type="entry name" value="PROPROTEIN CONVERTASE P"/>
    <property type="match status" value="1"/>
</dbReference>
<sequence>MRGRPKVNKESDTCYNSKDRHLENRGISLKRLLLRISIFAACTLLAAGAASFFVDREESVRLLYATAGQDEDLSAFDSFEQTLNANLKVEKLDLGGMSPRQLKQYDAVYLDPNVHKAGNRYSDMLKSYVAEGGSLFLENVFAGDFPPDFLGAASVVDVPAVSGKPQFEYPAAESNLEGMQQVFHRFADNYFKRTDMSAMPGFSWGRGIVPSTAETLVSMQGISLYTMNQYGRGSVMLSGTLLPNRYFITGSDLASGQDAGQGFPQLQAQVNAAKKPVPGALYFNREQLPLEPYYNYTFAAANRLFRDEYAAYVSKHRLGYSLKKVLGTYGRPAMAYQNHFEALQAIRDGEGIQWAELLKKYNQIPSFSLVRSSFTWGRWRESLVVHLNMGTNAKPQFAGETPNSFYSSGTRLMADGQAVGLAEYPEYKSLGDAIDQPYRAAPALADLTGDGKPDLIVGSADGKIVAYANLGAQPDAYGSQQLPAGASAPDAFAAPQPLRLASGAALTAPGGFASVAVGDLNGDGRPDLVIGTGDGAVLAALGGQGGFAAPVALTAGGAPLRVQGPAVPALGAVDGDGVPDLAVGGGDGRVTLFRGIAGQPLAFAEGREIAQIGASFAAPSLRDMNSDGKLDLVAGSVEGDLRVFLQTDSGPWQPAGVIEGATTNQIGNKALVGGHNSVPLWYDLNHDGKDDLIVGQLEFGIPSNIDDPQFPYKEQLNAFIQYNKDNHMELYPHVFVHNYTSDEQEKQEIALQRKAFDTLGIPWGTPGTNQHTWRVNNPVAAQTFKNENDAGMWFNFGYRPSNTPNDPRLGTTPEYIWGLPFLLRDNTFKQPMMLYTPAPVLRLDPTYSTVDLYDTYAAFDLPIDYFEHIEYHFPTRVPELLEFVKFLEDIRGKYDYNFMTEPQMARSFLAAFTSQAKVTRSYGAIAWEKLKRLAGRNPARTLHVSAQTGAVPELAGLYKQSLGYVVEPGAAFADRPLSTDADIWTAQGSRLYAGVGEGTAQVRFGAALPDSRGPHIVRANMPVKLQRDANRWTVDLLSPGLQQIKLVSARPIDVQGDGVKVEHNESDQSYTITRYGDVSRIVISLTGAGASP</sequence>
<evidence type="ECO:0000313" key="4">
    <source>
        <dbReference type="Proteomes" id="UP000293142"/>
    </source>
</evidence>
<reference evidence="3 4" key="1">
    <citation type="submission" date="2019-02" db="EMBL/GenBank/DDBJ databases">
        <title>Paenibacillus sp. nov., isolated from surface-sterilized tissue of Thalictrum simplex L.</title>
        <authorList>
            <person name="Tuo L."/>
        </authorList>
    </citation>
    <scope>NUCLEOTIDE SEQUENCE [LARGE SCALE GENOMIC DNA]</scope>
    <source>
        <strain evidence="3 4">N2SHLJ1</strain>
    </source>
</reference>
<accession>A0A4Q9DJK2</accession>
<dbReference type="Proteomes" id="UP000293142">
    <property type="component" value="Unassembled WGS sequence"/>
</dbReference>
<keyword evidence="1" id="KW-0732">Signal</keyword>
<name>A0A4Q9DJK2_9BACL</name>
<organism evidence="3 4">
    <name type="scientific">Paenibacillus thalictri</name>
    <dbReference type="NCBI Taxonomy" id="2527873"/>
    <lineage>
        <taxon>Bacteria</taxon>
        <taxon>Bacillati</taxon>
        <taxon>Bacillota</taxon>
        <taxon>Bacilli</taxon>
        <taxon>Bacillales</taxon>
        <taxon>Paenibacillaceae</taxon>
        <taxon>Paenibacillus</taxon>
    </lineage>
</organism>
<dbReference type="InterPro" id="IPR029062">
    <property type="entry name" value="Class_I_gatase-like"/>
</dbReference>
<gene>
    <name evidence="3" type="ORF">EYB31_27875</name>
</gene>
<dbReference type="Pfam" id="PF13517">
    <property type="entry name" value="FG-GAP_3"/>
    <property type="match status" value="2"/>
</dbReference>
<dbReference type="OrthoDB" id="9816120at2"/>
<evidence type="ECO:0000256" key="2">
    <source>
        <dbReference type="SAM" id="Phobius"/>
    </source>
</evidence>
<proteinExistence type="predicted"/>
<keyword evidence="2" id="KW-0472">Membrane</keyword>
<protein>
    <submittedName>
        <fullName evidence="3">VCBS repeat-containing protein</fullName>
    </submittedName>
</protein>